<reference evidence="10" key="1">
    <citation type="submission" date="2020-10" db="EMBL/GenBank/DDBJ databases">
        <authorList>
            <person name="Castelo-Branco R."/>
            <person name="Eusebio N."/>
            <person name="Adriana R."/>
            <person name="Vieira A."/>
            <person name="Brugerolle De Fraissinette N."/>
            <person name="Rezende De Castro R."/>
            <person name="Schneider M.P."/>
            <person name="Vasconcelos V."/>
            <person name="Leao P.N."/>
        </authorList>
    </citation>
    <scope>NUCLEOTIDE SEQUENCE</scope>
    <source>
        <strain evidence="10">LEGE 11467</strain>
    </source>
</reference>
<evidence type="ECO:0000313" key="11">
    <source>
        <dbReference type="Proteomes" id="UP000621799"/>
    </source>
</evidence>
<evidence type="ECO:0000256" key="2">
    <source>
        <dbReference type="ARBA" id="ARBA00022475"/>
    </source>
</evidence>
<dbReference type="GO" id="GO:0005886">
    <property type="term" value="C:plasma membrane"/>
    <property type="evidence" value="ECO:0007669"/>
    <property type="project" value="UniProtKB-SubCell"/>
</dbReference>
<protein>
    <submittedName>
        <fullName evidence="10">Apolipoprotein N-acyltransferase</fullName>
    </submittedName>
</protein>
<dbReference type="HAMAP" id="MF_01148">
    <property type="entry name" value="Lnt"/>
    <property type="match status" value="1"/>
</dbReference>
<dbReference type="InterPro" id="IPR004563">
    <property type="entry name" value="Apolipo_AcylTrfase"/>
</dbReference>
<proteinExistence type="inferred from homology"/>
<evidence type="ECO:0000256" key="4">
    <source>
        <dbReference type="ARBA" id="ARBA00022692"/>
    </source>
</evidence>
<dbReference type="Gene3D" id="3.60.110.10">
    <property type="entry name" value="Carbon-nitrogen hydrolase"/>
    <property type="match status" value="1"/>
</dbReference>
<feature type="transmembrane region" description="Helical" evidence="8">
    <location>
        <begin position="524"/>
        <end position="543"/>
    </location>
</feature>
<comment type="caution">
    <text evidence="10">The sequence shown here is derived from an EMBL/GenBank/DDBJ whole genome shotgun (WGS) entry which is preliminary data.</text>
</comment>
<keyword evidence="2" id="KW-1003">Cell membrane</keyword>
<gene>
    <name evidence="10" type="primary">lnt</name>
    <name evidence="10" type="ORF">IQ235_16485</name>
</gene>
<evidence type="ECO:0000256" key="6">
    <source>
        <dbReference type="ARBA" id="ARBA00023136"/>
    </source>
</evidence>
<organism evidence="10 11">
    <name type="scientific">Zarconia navalis LEGE 11467</name>
    <dbReference type="NCBI Taxonomy" id="1828826"/>
    <lineage>
        <taxon>Bacteria</taxon>
        <taxon>Bacillati</taxon>
        <taxon>Cyanobacteriota</taxon>
        <taxon>Cyanophyceae</taxon>
        <taxon>Oscillatoriophycideae</taxon>
        <taxon>Oscillatoriales</taxon>
        <taxon>Oscillatoriales incertae sedis</taxon>
        <taxon>Zarconia</taxon>
        <taxon>Zarconia navalis</taxon>
    </lineage>
</organism>
<dbReference type="SUPFAM" id="SSF56317">
    <property type="entry name" value="Carbon-nitrogen hydrolase"/>
    <property type="match status" value="1"/>
</dbReference>
<feature type="transmembrane region" description="Helical" evidence="8">
    <location>
        <begin position="227"/>
        <end position="246"/>
    </location>
</feature>
<comment type="subcellular location">
    <subcellularLocation>
        <location evidence="1">Cell membrane</location>
        <topology evidence="1">Multi-pass membrane protein</topology>
    </subcellularLocation>
</comment>
<feature type="transmembrane region" description="Helical" evidence="8">
    <location>
        <begin position="71"/>
        <end position="101"/>
    </location>
</feature>
<dbReference type="InterPro" id="IPR045378">
    <property type="entry name" value="LNT_N"/>
</dbReference>
<keyword evidence="11" id="KW-1185">Reference proteome</keyword>
<evidence type="ECO:0000313" key="10">
    <source>
        <dbReference type="EMBL" id="MBE9042372.1"/>
    </source>
</evidence>
<dbReference type="RefSeq" id="WP_264322531.1">
    <property type="nucleotide sequence ID" value="NZ_JADEXN010000343.1"/>
</dbReference>
<keyword evidence="3" id="KW-0808">Transferase</keyword>
<dbReference type="Pfam" id="PF20154">
    <property type="entry name" value="LNT_N"/>
    <property type="match status" value="1"/>
</dbReference>
<dbReference type="Proteomes" id="UP000621799">
    <property type="component" value="Unassembled WGS sequence"/>
</dbReference>
<dbReference type="CDD" id="cd07571">
    <property type="entry name" value="ALP_N-acyl_transferase"/>
    <property type="match status" value="1"/>
</dbReference>
<keyword evidence="5 8" id="KW-1133">Transmembrane helix</keyword>
<dbReference type="GO" id="GO:0016410">
    <property type="term" value="F:N-acyltransferase activity"/>
    <property type="evidence" value="ECO:0007669"/>
    <property type="project" value="InterPro"/>
</dbReference>
<dbReference type="PANTHER" id="PTHR38686:SF1">
    <property type="entry name" value="APOLIPOPROTEIN N-ACYLTRANSFERASE"/>
    <property type="match status" value="1"/>
</dbReference>
<feature type="transmembrane region" description="Helical" evidence="8">
    <location>
        <begin position="137"/>
        <end position="164"/>
    </location>
</feature>
<dbReference type="EMBL" id="JADEXN010000343">
    <property type="protein sequence ID" value="MBE9042372.1"/>
    <property type="molecule type" value="Genomic_DNA"/>
</dbReference>
<dbReference type="Pfam" id="PF00795">
    <property type="entry name" value="CN_hydrolase"/>
    <property type="match status" value="1"/>
</dbReference>
<feature type="transmembrane region" description="Helical" evidence="8">
    <location>
        <begin position="37"/>
        <end position="59"/>
    </location>
</feature>
<keyword evidence="7" id="KW-0012">Acyltransferase</keyword>
<evidence type="ECO:0000256" key="5">
    <source>
        <dbReference type="ARBA" id="ARBA00022989"/>
    </source>
</evidence>
<dbReference type="PANTHER" id="PTHR38686">
    <property type="entry name" value="APOLIPOPROTEIN N-ACYLTRANSFERASE"/>
    <property type="match status" value="1"/>
</dbReference>
<evidence type="ECO:0000256" key="1">
    <source>
        <dbReference type="ARBA" id="ARBA00004651"/>
    </source>
</evidence>
<dbReference type="GO" id="GO:0042158">
    <property type="term" value="P:lipoprotein biosynthetic process"/>
    <property type="evidence" value="ECO:0007669"/>
    <property type="project" value="InterPro"/>
</dbReference>
<evidence type="ECO:0000256" key="7">
    <source>
        <dbReference type="ARBA" id="ARBA00023315"/>
    </source>
</evidence>
<dbReference type="PROSITE" id="PS50263">
    <property type="entry name" value="CN_HYDROLASE"/>
    <property type="match status" value="1"/>
</dbReference>
<sequence length="548" mass="60979">LSGVLMGLTVAPFELWGLAWVAIVPLWVLLARSPTRVWAFSLSLAWGIGYHAIALFWITGVHPMTWMGVPWLASLAIALFCWVFITLWGAMLVAVWGLFLFEFRTSTFKIRPGKLMERETEIDRLPKTKFPVKGDRVTPVLSILVGTALWCILESLWSATPLWWPWLGLTQSPHNLVILHLGQLSGPSTVAAAIVAVNGFLAEAWIARFSLFSQMAIEHRKAMARGYSIVAAAILIGSHGLGFWLFDRPLEESPETALKVGIIQGNIPNEIKLYPGGIRRALEGYVSGYRTLADEDVEVILTPETALPVLWTQANRFRRDSPAGHLYRAILERGVPIWIGGFGLEESEGSNNFTNSLFSVDGDGKTSGRYDKIKLVPLGEYIPFENLLGQIIDRLSPLDAHLVAGEPGQTFDTPFGRAIVGICYESAFPQHFRRQAAAGGEFILSAANNAHYAESMPAQHHAQDVMRAIETDRPAVRATNTGYSAIVDPHGKTLWQSGINTYQVRADTIYRRTTQTLYVRWGNWLVWMLGILGAIAIGWQVYWKDDRL</sequence>
<dbReference type="InterPro" id="IPR003010">
    <property type="entry name" value="C-N_Hydrolase"/>
</dbReference>
<evidence type="ECO:0000256" key="8">
    <source>
        <dbReference type="SAM" id="Phobius"/>
    </source>
</evidence>
<feature type="transmembrane region" description="Helical" evidence="8">
    <location>
        <begin position="184"/>
        <end position="206"/>
    </location>
</feature>
<evidence type="ECO:0000259" key="9">
    <source>
        <dbReference type="PROSITE" id="PS50263"/>
    </source>
</evidence>
<dbReference type="InterPro" id="IPR036526">
    <property type="entry name" value="C-N_Hydrolase_sf"/>
</dbReference>
<keyword evidence="6 8" id="KW-0472">Membrane</keyword>
<feature type="domain" description="CN hydrolase" evidence="9">
    <location>
        <begin position="258"/>
        <end position="516"/>
    </location>
</feature>
<dbReference type="NCBIfam" id="TIGR00546">
    <property type="entry name" value="lnt"/>
    <property type="match status" value="1"/>
</dbReference>
<feature type="non-terminal residue" evidence="10">
    <location>
        <position position="1"/>
    </location>
</feature>
<evidence type="ECO:0000256" key="3">
    <source>
        <dbReference type="ARBA" id="ARBA00022679"/>
    </source>
</evidence>
<accession>A0A928VY69</accession>
<name>A0A928VY69_9CYAN</name>
<keyword evidence="4 8" id="KW-0812">Transmembrane</keyword>
<dbReference type="AlphaFoldDB" id="A0A928VY69"/>
<feature type="transmembrane region" description="Helical" evidence="8">
    <location>
        <begin position="6"/>
        <end position="30"/>
    </location>
</feature>